<feature type="compositionally biased region" description="Basic and acidic residues" evidence="2">
    <location>
        <begin position="416"/>
        <end position="426"/>
    </location>
</feature>
<evidence type="ECO:0000313" key="4">
    <source>
        <dbReference type="Proteomes" id="UP001189429"/>
    </source>
</evidence>
<feature type="coiled-coil region" evidence="1">
    <location>
        <begin position="260"/>
        <end position="287"/>
    </location>
</feature>
<comment type="caution">
    <text evidence="3">The sequence shown here is derived from an EMBL/GenBank/DDBJ whole genome shotgun (WGS) entry which is preliminary data.</text>
</comment>
<feature type="compositionally biased region" description="Pro residues" evidence="2">
    <location>
        <begin position="595"/>
        <end position="605"/>
    </location>
</feature>
<accession>A0ABN9V1F5</accession>
<feature type="region of interest" description="Disordered" evidence="2">
    <location>
        <begin position="411"/>
        <end position="456"/>
    </location>
</feature>
<protein>
    <submittedName>
        <fullName evidence="3">Uncharacterized protein</fullName>
    </submittedName>
</protein>
<evidence type="ECO:0000313" key="3">
    <source>
        <dbReference type="EMBL" id="CAK0865447.1"/>
    </source>
</evidence>
<dbReference type="EMBL" id="CAUYUJ010016451">
    <property type="protein sequence ID" value="CAK0865447.1"/>
    <property type="molecule type" value="Genomic_DNA"/>
</dbReference>
<evidence type="ECO:0000256" key="1">
    <source>
        <dbReference type="SAM" id="Coils"/>
    </source>
</evidence>
<organism evidence="3 4">
    <name type="scientific">Prorocentrum cordatum</name>
    <dbReference type="NCBI Taxonomy" id="2364126"/>
    <lineage>
        <taxon>Eukaryota</taxon>
        <taxon>Sar</taxon>
        <taxon>Alveolata</taxon>
        <taxon>Dinophyceae</taxon>
        <taxon>Prorocentrales</taxon>
        <taxon>Prorocentraceae</taxon>
        <taxon>Prorocentrum</taxon>
    </lineage>
</organism>
<proteinExistence type="predicted"/>
<reference evidence="3" key="1">
    <citation type="submission" date="2023-10" db="EMBL/GenBank/DDBJ databases">
        <authorList>
            <person name="Chen Y."/>
            <person name="Shah S."/>
            <person name="Dougan E. K."/>
            <person name="Thang M."/>
            <person name="Chan C."/>
        </authorList>
    </citation>
    <scope>NUCLEOTIDE SEQUENCE [LARGE SCALE GENOMIC DNA]</scope>
</reference>
<sequence>MMLATKQGDDGVGSVKGLKRLNSCLGGGLSGVGSIKDKMLGVLGKKVDEAAWRSNLSDTHRVRNMARTLWLSLEHTNEAVMRVALEIVTCRRARKILWWDDERWSQEEGKQEYLRSVIEEKFDTILQYMGKELKERSVAGDLKGGPSSREVELEKQNGDLQRKLRVAELSLAEAKRLLEQQEEEAAQLRRRGGSSGSDAALAPELERLEAELREKNSELEAVLTERAAELERARAEAGEASARGSSGEARAREAARVAARAQLQAELDELQQKNHRLQAEVDRNSGASTCSKCGTQLSEAATAQEAEPSPKKSSRTSARELQEGTERKDAEIARLRADKKKLEAERVDMLALIDRLRRQINKMRALARESGHGDLVDKVMEESELAATMESDEMSCFARLYQDALRRMANSGSLRGHKDVVRDRPAAKPSAPQQVPQLPEAASPSHQLQPLQRSPTACRTVSPVTLDFGAASCPVSPAGRGRPGGSPADTRHAATAAEFGPGGDLERLARFDLAATADAAGFSAGRRLVSKGGAAPSGGGLSRLGAGGARMSVSMGSLTGAPEAQRGRVEALKPLGPGLAGPASLRRSQPAALGLPPPGGGPPPSRGSTSPAAAPDRMPQLSAGKGGPRDSHSRQGSKEPAAGPLLPAAPRALGERRSPSRAVTVPSSSPLARRGQDPEPLLVVSA</sequence>
<feature type="compositionally biased region" description="Low complexity" evidence="2">
    <location>
        <begin position="639"/>
        <end position="652"/>
    </location>
</feature>
<dbReference type="Proteomes" id="UP001189429">
    <property type="component" value="Unassembled WGS sequence"/>
</dbReference>
<feature type="compositionally biased region" description="Basic and acidic residues" evidence="2">
    <location>
        <begin position="627"/>
        <end position="637"/>
    </location>
</feature>
<keyword evidence="4" id="KW-1185">Reference proteome</keyword>
<feature type="region of interest" description="Disordered" evidence="2">
    <location>
        <begin position="556"/>
        <end position="686"/>
    </location>
</feature>
<feature type="region of interest" description="Disordered" evidence="2">
    <location>
        <begin position="299"/>
        <end position="331"/>
    </location>
</feature>
<feature type="region of interest" description="Disordered" evidence="2">
    <location>
        <begin position="234"/>
        <end position="255"/>
    </location>
</feature>
<name>A0ABN9V1F5_9DINO</name>
<feature type="compositionally biased region" description="Low complexity" evidence="2">
    <location>
        <begin position="606"/>
        <end position="615"/>
    </location>
</feature>
<keyword evidence="1" id="KW-0175">Coiled coil</keyword>
<feature type="compositionally biased region" description="Polar residues" evidence="2">
    <location>
        <begin position="444"/>
        <end position="456"/>
    </location>
</feature>
<evidence type="ECO:0000256" key="2">
    <source>
        <dbReference type="SAM" id="MobiDB-lite"/>
    </source>
</evidence>
<feature type="compositionally biased region" description="Basic and acidic residues" evidence="2">
    <location>
        <begin position="317"/>
        <end position="331"/>
    </location>
</feature>
<gene>
    <name evidence="3" type="ORF">PCOR1329_LOCUS52960</name>
</gene>
<feature type="compositionally biased region" description="Low complexity" evidence="2">
    <location>
        <begin position="238"/>
        <end position="248"/>
    </location>
</feature>